<protein>
    <recommendedName>
        <fullName evidence="7">Cytochrome b5 heme-binding domain-containing protein</fullName>
    </recommendedName>
</protein>
<dbReference type="PANTHER" id="PTHR46237">
    <property type="entry name" value="CYTOCHROME B5 REDUCTASE 4 FAMILY MEMBER"/>
    <property type="match status" value="1"/>
</dbReference>
<dbReference type="InterPro" id="IPR001199">
    <property type="entry name" value="Cyt_B5-like_heme/steroid-bd"/>
</dbReference>
<dbReference type="Gene3D" id="3.10.120.10">
    <property type="entry name" value="Cytochrome b5-like heme/steroid binding domain"/>
    <property type="match status" value="1"/>
</dbReference>
<dbReference type="GO" id="GO:0004128">
    <property type="term" value="F:cytochrome-b5 reductase activity, acting on NAD(P)H"/>
    <property type="evidence" value="ECO:0007669"/>
    <property type="project" value="TreeGrafter"/>
</dbReference>
<evidence type="ECO:0000256" key="3">
    <source>
        <dbReference type="ARBA" id="ARBA00023004"/>
    </source>
</evidence>
<organism evidence="8 9">
    <name type="scientific">Podospora didyma</name>
    <dbReference type="NCBI Taxonomy" id="330526"/>
    <lineage>
        <taxon>Eukaryota</taxon>
        <taxon>Fungi</taxon>
        <taxon>Dikarya</taxon>
        <taxon>Ascomycota</taxon>
        <taxon>Pezizomycotina</taxon>
        <taxon>Sordariomycetes</taxon>
        <taxon>Sordariomycetidae</taxon>
        <taxon>Sordariales</taxon>
        <taxon>Podosporaceae</taxon>
        <taxon>Podospora</taxon>
    </lineage>
</organism>
<dbReference type="InterPro" id="IPR036400">
    <property type="entry name" value="Cyt_B5-like_heme/steroid_sf"/>
</dbReference>
<sequence>MAWLGISLIVASFVLVCLRPPAWLPVFLRNLQHGRLGPAPRPPLIKKSAKDKERNVVTGGEIRQGEMPPPPSPPPLLLPVIQQDHGQGKLRRLDSACDDETTPKASAAVPPDDLVPLFTLSGPAEPSSNVAVAVAAVAKTASTVPAVAAAAASNTSTLAANRLISAPPTAAAAAPGLMAPPPRPAAPPGLMAPPPRPTSSLSPAPARNNHLHPAPNRGLAPPLSSSSSLAPPPTHSAKPKKPSKTVVLEPGHSPLDWARLSGHPSSDLRGLPPNSPYLRVTPSMLKKQKGRKGTDAWMVLGGKVYNVSPYVPFHPGGGPELLRGAGKDGTKLFGEVHPWVNYEGMLSACLVGIWVPVEEDNDMEAMD</sequence>
<dbReference type="EMBL" id="JAULSW010000011">
    <property type="protein sequence ID" value="KAK3367495.1"/>
    <property type="molecule type" value="Genomic_DNA"/>
</dbReference>
<evidence type="ECO:0000256" key="4">
    <source>
        <dbReference type="RuleBase" id="RU362121"/>
    </source>
</evidence>
<dbReference type="InterPro" id="IPR018506">
    <property type="entry name" value="Cyt_B5_heme-BS"/>
</dbReference>
<keyword evidence="2 4" id="KW-0479">Metal-binding</keyword>
<dbReference type="Proteomes" id="UP001285441">
    <property type="component" value="Unassembled WGS sequence"/>
</dbReference>
<keyword evidence="1 4" id="KW-0349">Heme</keyword>
<evidence type="ECO:0000313" key="8">
    <source>
        <dbReference type="EMBL" id="KAK3367495.1"/>
    </source>
</evidence>
<proteinExistence type="inferred from homology"/>
<reference evidence="8" key="1">
    <citation type="journal article" date="2023" name="Mol. Phylogenet. Evol.">
        <title>Genome-scale phylogeny and comparative genomics of the fungal order Sordariales.</title>
        <authorList>
            <person name="Hensen N."/>
            <person name="Bonometti L."/>
            <person name="Westerberg I."/>
            <person name="Brannstrom I.O."/>
            <person name="Guillou S."/>
            <person name="Cros-Aarteil S."/>
            <person name="Calhoun S."/>
            <person name="Haridas S."/>
            <person name="Kuo A."/>
            <person name="Mondo S."/>
            <person name="Pangilinan J."/>
            <person name="Riley R."/>
            <person name="LaButti K."/>
            <person name="Andreopoulos B."/>
            <person name="Lipzen A."/>
            <person name="Chen C."/>
            <person name="Yan M."/>
            <person name="Daum C."/>
            <person name="Ng V."/>
            <person name="Clum A."/>
            <person name="Steindorff A."/>
            <person name="Ohm R.A."/>
            <person name="Martin F."/>
            <person name="Silar P."/>
            <person name="Natvig D.O."/>
            <person name="Lalanne C."/>
            <person name="Gautier V."/>
            <person name="Ament-Velasquez S.L."/>
            <person name="Kruys A."/>
            <person name="Hutchinson M.I."/>
            <person name="Powell A.J."/>
            <person name="Barry K."/>
            <person name="Miller A.N."/>
            <person name="Grigoriev I.V."/>
            <person name="Debuchy R."/>
            <person name="Gladieux P."/>
            <person name="Hiltunen Thoren M."/>
            <person name="Johannesson H."/>
        </authorList>
    </citation>
    <scope>NUCLEOTIDE SEQUENCE</scope>
    <source>
        <strain evidence="8">CBS 232.78</strain>
    </source>
</reference>
<dbReference type="SUPFAM" id="SSF55856">
    <property type="entry name" value="Cytochrome b5-like heme/steroid binding domain"/>
    <property type="match status" value="1"/>
</dbReference>
<feature type="region of interest" description="Disordered" evidence="5">
    <location>
        <begin position="38"/>
        <end position="74"/>
    </location>
</feature>
<feature type="signal peptide" evidence="6">
    <location>
        <begin position="1"/>
        <end position="18"/>
    </location>
</feature>
<evidence type="ECO:0000259" key="7">
    <source>
        <dbReference type="PROSITE" id="PS50255"/>
    </source>
</evidence>
<dbReference type="Pfam" id="PF00173">
    <property type="entry name" value="Cyt-b5"/>
    <property type="match status" value="1"/>
</dbReference>
<feature type="compositionally biased region" description="Pro residues" evidence="5">
    <location>
        <begin position="178"/>
        <end position="197"/>
    </location>
</feature>
<accession>A0AAE0K0V9</accession>
<feature type="chain" id="PRO_5042143289" description="Cytochrome b5 heme-binding domain-containing protein" evidence="6">
    <location>
        <begin position="19"/>
        <end position="367"/>
    </location>
</feature>
<gene>
    <name evidence="8" type="ORF">B0H63DRAFT_82882</name>
</gene>
<dbReference type="GO" id="GO:0005737">
    <property type="term" value="C:cytoplasm"/>
    <property type="evidence" value="ECO:0007669"/>
    <property type="project" value="TreeGrafter"/>
</dbReference>
<evidence type="ECO:0000256" key="6">
    <source>
        <dbReference type="SAM" id="SignalP"/>
    </source>
</evidence>
<dbReference type="FunFam" id="3.10.120.10:FF:000001">
    <property type="entry name" value="Cytochrome b5 reductase 4"/>
    <property type="match status" value="1"/>
</dbReference>
<comment type="caution">
    <text evidence="8">The sequence shown here is derived from an EMBL/GenBank/DDBJ whole genome shotgun (WGS) entry which is preliminary data.</text>
</comment>
<reference evidence="8" key="2">
    <citation type="submission" date="2023-06" db="EMBL/GenBank/DDBJ databases">
        <authorList>
            <consortium name="Lawrence Berkeley National Laboratory"/>
            <person name="Haridas S."/>
            <person name="Hensen N."/>
            <person name="Bonometti L."/>
            <person name="Westerberg I."/>
            <person name="Brannstrom I.O."/>
            <person name="Guillou S."/>
            <person name="Cros-Aarteil S."/>
            <person name="Calhoun S."/>
            <person name="Kuo A."/>
            <person name="Mondo S."/>
            <person name="Pangilinan J."/>
            <person name="Riley R."/>
            <person name="LaButti K."/>
            <person name="Andreopoulos B."/>
            <person name="Lipzen A."/>
            <person name="Chen C."/>
            <person name="Yanf M."/>
            <person name="Daum C."/>
            <person name="Ng V."/>
            <person name="Clum A."/>
            <person name="Steindorff A."/>
            <person name="Ohm R."/>
            <person name="Martin F."/>
            <person name="Silar P."/>
            <person name="Natvig D."/>
            <person name="Lalanne C."/>
            <person name="Gautier V."/>
            <person name="Ament-velasquez S.L."/>
            <person name="Kruys A."/>
            <person name="Hutchinson M.I."/>
            <person name="Powell A.J."/>
            <person name="Barry K."/>
            <person name="Miller A.N."/>
            <person name="Grigoriev I.V."/>
            <person name="Debuchy R."/>
            <person name="Gladieux P."/>
            <person name="Thoren M.H."/>
            <person name="Johannesson H."/>
        </authorList>
    </citation>
    <scope>NUCLEOTIDE SEQUENCE</scope>
    <source>
        <strain evidence="8">CBS 232.78</strain>
    </source>
</reference>
<dbReference type="PROSITE" id="PS00191">
    <property type="entry name" value="CYTOCHROME_B5_1"/>
    <property type="match status" value="1"/>
</dbReference>
<keyword evidence="3 4" id="KW-0408">Iron</keyword>
<keyword evidence="9" id="KW-1185">Reference proteome</keyword>
<dbReference type="GO" id="GO:0020037">
    <property type="term" value="F:heme binding"/>
    <property type="evidence" value="ECO:0007669"/>
    <property type="project" value="UniProtKB-UniRule"/>
</dbReference>
<feature type="domain" description="Cytochrome b5 heme-binding" evidence="7">
    <location>
        <begin position="277"/>
        <end position="355"/>
    </location>
</feature>
<feature type="compositionally biased region" description="Low complexity" evidence="5">
    <location>
        <begin position="219"/>
        <end position="229"/>
    </location>
</feature>
<dbReference type="SMART" id="SM01117">
    <property type="entry name" value="Cyt-b5"/>
    <property type="match status" value="1"/>
</dbReference>
<dbReference type="GO" id="GO:0046872">
    <property type="term" value="F:metal ion binding"/>
    <property type="evidence" value="ECO:0007669"/>
    <property type="project" value="UniProtKB-UniRule"/>
</dbReference>
<dbReference type="PROSITE" id="PS50255">
    <property type="entry name" value="CYTOCHROME_B5_2"/>
    <property type="match status" value="1"/>
</dbReference>
<dbReference type="PANTHER" id="PTHR46237:SF1">
    <property type="entry name" value="CYTOCHROME B5 REDUCTASE 4"/>
    <property type="match status" value="1"/>
</dbReference>
<evidence type="ECO:0000313" key="9">
    <source>
        <dbReference type="Proteomes" id="UP001285441"/>
    </source>
</evidence>
<evidence type="ECO:0000256" key="1">
    <source>
        <dbReference type="ARBA" id="ARBA00022617"/>
    </source>
</evidence>
<dbReference type="AlphaFoldDB" id="A0AAE0K0V9"/>
<keyword evidence="6" id="KW-0732">Signal</keyword>
<name>A0AAE0K0V9_9PEZI</name>
<evidence type="ECO:0000256" key="2">
    <source>
        <dbReference type="ARBA" id="ARBA00022723"/>
    </source>
</evidence>
<comment type="similarity">
    <text evidence="4">Belongs to the cytochrome b5 family.</text>
</comment>
<feature type="region of interest" description="Disordered" evidence="5">
    <location>
        <begin position="172"/>
        <end position="275"/>
    </location>
</feature>
<evidence type="ECO:0000256" key="5">
    <source>
        <dbReference type="SAM" id="MobiDB-lite"/>
    </source>
</evidence>
<dbReference type="InterPro" id="IPR051872">
    <property type="entry name" value="Cytochrome_b5/Flavoprotein_Rdt"/>
</dbReference>